<reference evidence="2 3" key="1">
    <citation type="journal article" date="2016" name="Mol. Biol. Evol.">
        <title>Comparative Genomics of Early-Diverging Mushroom-Forming Fungi Provides Insights into the Origins of Lignocellulose Decay Capabilities.</title>
        <authorList>
            <person name="Nagy L.G."/>
            <person name="Riley R."/>
            <person name="Tritt A."/>
            <person name="Adam C."/>
            <person name="Daum C."/>
            <person name="Floudas D."/>
            <person name="Sun H."/>
            <person name="Yadav J.S."/>
            <person name="Pangilinan J."/>
            <person name="Larsson K.H."/>
            <person name="Matsuura K."/>
            <person name="Barry K."/>
            <person name="Labutti K."/>
            <person name="Kuo R."/>
            <person name="Ohm R.A."/>
            <person name="Bhattacharya S.S."/>
            <person name="Shirouzu T."/>
            <person name="Yoshinaga Y."/>
            <person name="Martin F.M."/>
            <person name="Grigoriev I.V."/>
            <person name="Hibbett D.S."/>
        </authorList>
    </citation>
    <scope>NUCLEOTIDE SEQUENCE [LARGE SCALE GENOMIC DNA]</scope>
    <source>
        <strain evidence="2 3">L-15889</strain>
    </source>
</reference>
<dbReference type="Proteomes" id="UP000076727">
    <property type="component" value="Unassembled WGS sequence"/>
</dbReference>
<gene>
    <name evidence="2" type="ORF">DAEQUDRAFT_769049</name>
</gene>
<evidence type="ECO:0000313" key="2">
    <source>
        <dbReference type="EMBL" id="KZT65195.1"/>
    </source>
</evidence>
<organism evidence="2 3">
    <name type="scientific">Daedalea quercina L-15889</name>
    <dbReference type="NCBI Taxonomy" id="1314783"/>
    <lineage>
        <taxon>Eukaryota</taxon>
        <taxon>Fungi</taxon>
        <taxon>Dikarya</taxon>
        <taxon>Basidiomycota</taxon>
        <taxon>Agaricomycotina</taxon>
        <taxon>Agaricomycetes</taxon>
        <taxon>Polyporales</taxon>
        <taxon>Fomitopsis</taxon>
    </lineage>
</organism>
<keyword evidence="3" id="KW-1185">Reference proteome</keyword>
<sequence>MSDPMLLADGDSFAAACVGLCCICCGEGFTSWMQTTRCCPGGGGSQAGCCEPCCKKSFDEDDWVEKQRARRRRASNGDAVREEPSPKASMEASRPPEVRPGAATEREGEADGPNPEL</sequence>
<dbReference type="AlphaFoldDB" id="A0A165M3R2"/>
<protein>
    <submittedName>
        <fullName evidence="2">Uncharacterized protein</fullName>
    </submittedName>
</protein>
<evidence type="ECO:0000256" key="1">
    <source>
        <dbReference type="SAM" id="MobiDB-lite"/>
    </source>
</evidence>
<dbReference type="EMBL" id="KV429110">
    <property type="protein sequence ID" value="KZT65195.1"/>
    <property type="molecule type" value="Genomic_DNA"/>
</dbReference>
<name>A0A165M3R2_9APHY</name>
<proteinExistence type="predicted"/>
<evidence type="ECO:0000313" key="3">
    <source>
        <dbReference type="Proteomes" id="UP000076727"/>
    </source>
</evidence>
<accession>A0A165M3R2</accession>
<dbReference type="OrthoDB" id="2608976at2759"/>
<feature type="region of interest" description="Disordered" evidence="1">
    <location>
        <begin position="65"/>
        <end position="117"/>
    </location>
</feature>